<proteinExistence type="predicted"/>
<sequence>MPAPAAPVTARLKREDCPRTKHDSLFSPWKVLVGPSDWRDHAAGKEGVQRYRIRNLPDNFPGLYELGVAGAADEGLRARRRDARGVVVVYLGQADSVRARLQQYGRTGSHLDTANSLGSAGRDAVNALAAGPGLFREVFSRGYSVVFRCALMDNKQEAEKTEALLLRVFDYAWNKLQNGACRREEILHKLELRAANHRSLLSRVSDMKQKIFGEKAGIKIKGSRSANTSPGIIKSMLPRVRTIVRFRPQVLNSEDSECEMTDIPWKKISDIPCANRQAHRRRSEGYKVKKIDVTKRRTVPIQDSNSVCGVVLVDGSSCLEHPVHGRKRCSLHKGKRVKGNPKGSPTSYPCQVEIAITEFVPRPTEDLDSSVPKQESEILPKNMSIRTLKEPLRESNSLESENVNTGEAPTEDGAREISKDACALEEKASHAESESQEQQPSGRMWFDLLKSQRKSASAHPSRGSGSQITAMTDNRPCKMVSIAGMERCEEDSGIEATGASFSRSSGWPCTCGARTSDGSPCMNRPVEGRKRCALHKGQRAACPPTPSV</sequence>
<reference evidence="2" key="1">
    <citation type="submission" date="2020-10" db="EMBL/GenBank/DDBJ databases">
        <authorList>
            <person name="Han B."/>
            <person name="Lu T."/>
            <person name="Zhao Q."/>
            <person name="Huang X."/>
            <person name="Zhao Y."/>
        </authorList>
    </citation>
    <scope>NUCLEOTIDE SEQUENCE</scope>
</reference>
<accession>A0A811NIK7</accession>
<gene>
    <name evidence="2" type="ORF">NCGR_LOCUS15731</name>
</gene>
<protein>
    <recommendedName>
        <fullName evidence="4">GIY-YIG domain-containing protein</fullName>
    </recommendedName>
</protein>
<dbReference type="EMBL" id="CAJGYO010000004">
    <property type="protein sequence ID" value="CAD6223309.1"/>
    <property type="molecule type" value="Genomic_DNA"/>
</dbReference>
<feature type="region of interest" description="Disordered" evidence="1">
    <location>
        <begin position="391"/>
        <end position="415"/>
    </location>
</feature>
<evidence type="ECO:0000313" key="2">
    <source>
        <dbReference type="EMBL" id="CAD6223309.1"/>
    </source>
</evidence>
<feature type="region of interest" description="Disordered" evidence="1">
    <location>
        <begin position="451"/>
        <end position="471"/>
    </location>
</feature>
<comment type="caution">
    <text evidence="2">The sequence shown here is derived from an EMBL/GenBank/DDBJ whole genome shotgun (WGS) entry which is preliminary data.</text>
</comment>
<dbReference type="GO" id="GO:0006355">
    <property type="term" value="P:regulation of DNA-templated transcription"/>
    <property type="evidence" value="ECO:0007669"/>
    <property type="project" value="InterPro"/>
</dbReference>
<dbReference type="PANTHER" id="PTHR35133:SF1">
    <property type="entry name" value="PROTEIN EFFECTOR OF TRANSCRIPTION 2-RELATED"/>
    <property type="match status" value="1"/>
</dbReference>
<dbReference type="OrthoDB" id="1922121at2759"/>
<dbReference type="GO" id="GO:0003677">
    <property type="term" value="F:DNA binding"/>
    <property type="evidence" value="ECO:0007669"/>
    <property type="project" value="InterPro"/>
</dbReference>
<dbReference type="InterPro" id="IPR047675">
    <property type="entry name" value="Putative_zinc-bd"/>
</dbReference>
<dbReference type="InterPro" id="IPR038909">
    <property type="entry name" value="Effector_transcript"/>
</dbReference>
<evidence type="ECO:0000256" key="1">
    <source>
        <dbReference type="SAM" id="MobiDB-lite"/>
    </source>
</evidence>
<dbReference type="Pfam" id="PF19239">
    <property type="entry name" value="GIY_YIG_domain"/>
    <property type="match status" value="1"/>
</dbReference>
<evidence type="ECO:0000313" key="3">
    <source>
        <dbReference type="Proteomes" id="UP000604825"/>
    </source>
</evidence>
<evidence type="ECO:0008006" key="4">
    <source>
        <dbReference type="Google" id="ProtNLM"/>
    </source>
</evidence>
<name>A0A811NIK7_9POAL</name>
<dbReference type="PANTHER" id="PTHR35133">
    <property type="entry name" value="PROTEIN EFFECTOR OF TRANSCRIPTION 2-RELATED"/>
    <property type="match status" value="1"/>
</dbReference>
<keyword evidence="3" id="KW-1185">Reference proteome</keyword>
<dbReference type="NCBIfam" id="NF041373">
    <property type="entry name" value="HGG_STG"/>
    <property type="match status" value="1"/>
</dbReference>
<dbReference type="Proteomes" id="UP000604825">
    <property type="component" value="Unassembled WGS sequence"/>
</dbReference>
<organism evidence="2 3">
    <name type="scientific">Miscanthus lutarioriparius</name>
    <dbReference type="NCBI Taxonomy" id="422564"/>
    <lineage>
        <taxon>Eukaryota</taxon>
        <taxon>Viridiplantae</taxon>
        <taxon>Streptophyta</taxon>
        <taxon>Embryophyta</taxon>
        <taxon>Tracheophyta</taxon>
        <taxon>Spermatophyta</taxon>
        <taxon>Magnoliopsida</taxon>
        <taxon>Liliopsida</taxon>
        <taxon>Poales</taxon>
        <taxon>Poaceae</taxon>
        <taxon>PACMAD clade</taxon>
        <taxon>Panicoideae</taxon>
        <taxon>Andropogonodae</taxon>
        <taxon>Andropogoneae</taxon>
        <taxon>Saccharinae</taxon>
        <taxon>Miscanthus</taxon>
    </lineage>
</organism>
<dbReference type="AlphaFoldDB" id="A0A811NIK7"/>
<feature type="compositionally biased region" description="Polar residues" evidence="1">
    <location>
        <begin position="394"/>
        <end position="407"/>
    </location>
</feature>